<dbReference type="PANTHER" id="PTHR30005:SF0">
    <property type="entry name" value="RETROGRADE REGULATION PROTEIN 2"/>
    <property type="match status" value="1"/>
</dbReference>
<evidence type="ECO:0000259" key="3">
    <source>
        <dbReference type="Pfam" id="PF21447"/>
    </source>
</evidence>
<accession>A0A3B1E7T4</accession>
<dbReference type="Pfam" id="PF21447">
    <property type="entry name" value="Ppx-GppA_III"/>
    <property type="match status" value="1"/>
</dbReference>
<dbReference type="SUPFAM" id="SSF109604">
    <property type="entry name" value="HD-domain/PDEase-like"/>
    <property type="match status" value="1"/>
</dbReference>
<proteinExistence type="predicted"/>
<evidence type="ECO:0000259" key="2">
    <source>
        <dbReference type="Pfam" id="PF02541"/>
    </source>
</evidence>
<dbReference type="InterPro" id="IPR048950">
    <property type="entry name" value="Ppx_GppA_C"/>
</dbReference>
<protein>
    <submittedName>
        <fullName evidence="4">Exopolyphosphatase</fullName>
        <ecNumber evidence="4">3.6.1.11</ecNumber>
    </submittedName>
</protein>
<dbReference type="GO" id="GO:0004309">
    <property type="term" value="F:exopolyphosphatase activity"/>
    <property type="evidence" value="ECO:0007669"/>
    <property type="project" value="UniProtKB-EC"/>
</dbReference>
<sequence length="529" mass="59382">MTNETSSSHQEATSNTGEEIQSVAVIDIGTSSIRMAVAEINSYGDVHILDSFSQAVSLGKDTFSKGIIRKETIEECVDILKSYRRILSEYQISNTQNIRVVATSAVREASNRLAFVDRIFSATGFDVEPLDEAETNRITYLGVSRQLTDEPSLATKNTVITEIGGGSTELLAVQNGNVTFAHSYRLGSLRLRTMFDASQTPAETARHIMENQVTRVVEQISHHLMQKENVELIALGGDVRFALSQICPASPAHGLRRLDLKDLKEFAERILKLSIDEIVLKYQITFPDAETLAPALLAYVKLAERLHVKQVLVSNVNLRDGLLEEMATKGVWTDEFREQIVRSAIDLGHKFDFDITHAKHVANLSQILFRELQEEHQLEERYELILYIAALLHEIGMFISVGGYHKHSMYLIQNSELFGLSKQALKFVSLIARYHRRASPKPSHTGYASLNREGRVAVSKLSAILRVAVALDESHSQRVKEVSCRREKNRLVVLLKNLDDISLEQLALNRTSSLFEEIFGLQVLLRQVS</sequence>
<reference evidence="4" key="1">
    <citation type="submission" date="2018-06" db="EMBL/GenBank/DDBJ databases">
        <authorList>
            <person name="Zhirakovskaya E."/>
        </authorList>
    </citation>
    <scope>NUCLEOTIDE SEQUENCE</scope>
</reference>
<dbReference type="InterPro" id="IPR030673">
    <property type="entry name" value="PyroPPase_GppA_Ppx"/>
</dbReference>
<dbReference type="InterPro" id="IPR050273">
    <property type="entry name" value="GppA/Ppx_hydrolase"/>
</dbReference>
<name>A0A3B1E7T4_9ZZZZ</name>
<dbReference type="Gene3D" id="1.10.3210.10">
    <property type="entry name" value="Hypothetical protein af1432"/>
    <property type="match status" value="1"/>
</dbReference>
<dbReference type="InterPro" id="IPR043129">
    <property type="entry name" value="ATPase_NBD"/>
</dbReference>
<organism evidence="4">
    <name type="scientific">hydrothermal vent metagenome</name>
    <dbReference type="NCBI Taxonomy" id="652676"/>
    <lineage>
        <taxon>unclassified sequences</taxon>
        <taxon>metagenomes</taxon>
        <taxon>ecological metagenomes</taxon>
    </lineage>
</organism>
<dbReference type="EMBL" id="UOGL01000394">
    <property type="protein sequence ID" value="VAX40027.1"/>
    <property type="molecule type" value="Genomic_DNA"/>
</dbReference>
<gene>
    <name evidence="4" type="ORF">MNBD_PLANCTO02-2443</name>
</gene>
<dbReference type="Gene3D" id="3.30.420.40">
    <property type="match status" value="1"/>
</dbReference>
<evidence type="ECO:0000313" key="4">
    <source>
        <dbReference type="EMBL" id="VAX40027.1"/>
    </source>
</evidence>
<dbReference type="CDD" id="cd24006">
    <property type="entry name" value="ASKHA_NBD_PPX_GppA"/>
    <property type="match status" value="1"/>
</dbReference>
<feature type="domain" description="Ppx/GppA phosphatase N-terminal" evidence="2">
    <location>
        <begin position="38"/>
        <end position="328"/>
    </location>
</feature>
<dbReference type="Gene3D" id="3.30.420.150">
    <property type="entry name" value="Exopolyphosphatase. Domain 2"/>
    <property type="match status" value="1"/>
</dbReference>
<evidence type="ECO:0000256" key="1">
    <source>
        <dbReference type="ARBA" id="ARBA00022801"/>
    </source>
</evidence>
<dbReference type="Pfam" id="PF02541">
    <property type="entry name" value="Ppx-GppA"/>
    <property type="match status" value="1"/>
</dbReference>
<dbReference type="PANTHER" id="PTHR30005">
    <property type="entry name" value="EXOPOLYPHOSPHATASE"/>
    <property type="match status" value="1"/>
</dbReference>
<dbReference type="SUPFAM" id="SSF53067">
    <property type="entry name" value="Actin-like ATPase domain"/>
    <property type="match status" value="2"/>
</dbReference>
<feature type="domain" description="Ppx/GppA phosphatase C-terminal" evidence="3">
    <location>
        <begin position="342"/>
        <end position="505"/>
    </location>
</feature>
<dbReference type="PIRSF" id="PIRSF001267">
    <property type="entry name" value="Pyrophosphatase_GppA_Ppx"/>
    <property type="match status" value="1"/>
</dbReference>
<dbReference type="AlphaFoldDB" id="A0A3B1E7T4"/>
<keyword evidence="1 4" id="KW-0378">Hydrolase</keyword>
<dbReference type="EC" id="3.6.1.11" evidence="4"/>
<dbReference type="InterPro" id="IPR003695">
    <property type="entry name" value="Ppx_GppA_N"/>
</dbReference>